<reference evidence="5" key="2">
    <citation type="journal article" date="2017" name="Nat. Plants">
        <title>The Aegilops tauschii genome reveals multiple impacts of transposons.</title>
        <authorList>
            <person name="Zhao G."/>
            <person name="Zou C."/>
            <person name="Li K."/>
            <person name="Wang K."/>
            <person name="Li T."/>
            <person name="Gao L."/>
            <person name="Zhang X."/>
            <person name="Wang H."/>
            <person name="Yang Z."/>
            <person name="Liu X."/>
            <person name="Jiang W."/>
            <person name="Mao L."/>
            <person name="Kong X."/>
            <person name="Jiao Y."/>
            <person name="Jia J."/>
        </authorList>
    </citation>
    <scope>NUCLEOTIDE SEQUENCE [LARGE SCALE GENOMIC DNA]</scope>
    <source>
        <strain evidence="5">cv. AL8/78</strain>
    </source>
</reference>
<dbReference type="PROSITE" id="PS50102">
    <property type="entry name" value="RRM"/>
    <property type="match status" value="1"/>
</dbReference>
<dbReference type="SUPFAM" id="SSF54928">
    <property type="entry name" value="RNA-binding domain, RBD"/>
    <property type="match status" value="1"/>
</dbReference>
<dbReference type="InterPro" id="IPR035979">
    <property type="entry name" value="RBD_domain_sf"/>
</dbReference>
<dbReference type="SMART" id="SM00360">
    <property type="entry name" value="RRM"/>
    <property type="match status" value="1"/>
</dbReference>
<reference evidence="4" key="5">
    <citation type="journal article" date="2021" name="G3 (Bethesda)">
        <title>Aegilops tauschii genome assembly Aet v5.0 features greater sequence contiguity and improved annotation.</title>
        <authorList>
            <person name="Wang L."/>
            <person name="Zhu T."/>
            <person name="Rodriguez J.C."/>
            <person name="Deal K.R."/>
            <person name="Dubcovsky J."/>
            <person name="McGuire P.E."/>
            <person name="Lux T."/>
            <person name="Spannagl M."/>
            <person name="Mayer K.F.X."/>
            <person name="Baldrich P."/>
            <person name="Meyers B.C."/>
            <person name="Huo N."/>
            <person name="Gu Y.Q."/>
            <person name="Zhou H."/>
            <person name="Devos K.M."/>
            <person name="Bennetzen J.L."/>
            <person name="Unver T."/>
            <person name="Budak H."/>
            <person name="Gulick P.J."/>
            <person name="Galiba G."/>
            <person name="Kalapos B."/>
            <person name="Nelson D.R."/>
            <person name="Li P."/>
            <person name="You F.M."/>
            <person name="Luo M.C."/>
            <person name="Dvorak J."/>
        </authorList>
    </citation>
    <scope>NUCLEOTIDE SEQUENCE [LARGE SCALE GENOMIC DNA]</scope>
    <source>
        <strain evidence="4">cv. AL8/78</strain>
    </source>
</reference>
<dbReference type="Pfam" id="PF00076">
    <property type="entry name" value="RRM_1"/>
    <property type="match status" value="1"/>
</dbReference>
<reference evidence="4" key="3">
    <citation type="journal article" date="2017" name="Nature">
        <title>Genome sequence of the progenitor of the wheat D genome Aegilops tauschii.</title>
        <authorList>
            <person name="Luo M.C."/>
            <person name="Gu Y.Q."/>
            <person name="Puiu D."/>
            <person name="Wang H."/>
            <person name="Twardziok S.O."/>
            <person name="Deal K.R."/>
            <person name="Huo N."/>
            <person name="Zhu T."/>
            <person name="Wang L."/>
            <person name="Wang Y."/>
            <person name="McGuire P.E."/>
            <person name="Liu S."/>
            <person name="Long H."/>
            <person name="Ramasamy R.K."/>
            <person name="Rodriguez J.C."/>
            <person name="Van S.L."/>
            <person name="Yuan L."/>
            <person name="Wang Z."/>
            <person name="Xia Z."/>
            <person name="Xiao L."/>
            <person name="Anderson O.D."/>
            <person name="Ouyang S."/>
            <person name="Liang Y."/>
            <person name="Zimin A.V."/>
            <person name="Pertea G."/>
            <person name="Qi P."/>
            <person name="Bennetzen J.L."/>
            <person name="Dai X."/>
            <person name="Dawson M.W."/>
            <person name="Muller H.G."/>
            <person name="Kugler K."/>
            <person name="Rivarola-Duarte L."/>
            <person name="Spannagl M."/>
            <person name="Mayer K.F.X."/>
            <person name="Lu F.H."/>
            <person name="Bevan M.W."/>
            <person name="Leroy P."/>
            <person name="Li P."/>
            <person name="You F.M."/>
            <person name="Sun Q."/>
            <person name="Liu Z."/>
            <person name="Lyons E."/>
            <person name="Wicker T."/>
            <person name="Salzberg S.L."/>
            <person name="Devos K.M."/>
            <person name="Dvorak J."/>
        </authorList>
    </citation>
    <scope>NUCLEOTIDE SEQUENCE [LARGE SCALE GENOMIC DNA]</scope>
    <source>
        <strain evidence="4">cv. AL8/78</strain>
    </source>
</reference>
<protein>
    <recommendedName>
        <fullName evidence="3">RRM domain-containing protein</fullName>
    </recommendedName>
</protein>
<keyword evidence="1 2" id="KW-0694">RNA-binding</keyword>
<dbReference type="EnsemblPlants" id="AET5Gv20435200.1">
    <property type="protein sequence ID" value="AET5Gv20435200.1"/>
    <property type="gene ID" value="AET5Gv20435200"/>
</dbReference>
<evidence type="ECO:0000256" key="1">
    <source>
        <dbReference type="ARBA" id="ARBA00022884"/>
    </source>
</evidence>
<reference evidence="4" key="4">
    <citation type="submission" date="2019-03" db="UniProtKB">
        <authorList>
            <consortium name="EnsemblPlants"/>
        </authorList>
    </citation>
    <scope>IDENTIFICATION</scope>
</reference>
<dbReference type="GO" id="GO:0003729">
    <property type="term" value="F:mRNA binding"/>
    <property type="evidence" value="ECO:0007669"/>
    <property type="project" value="TreeGrafter"/>
</dbReference>
<evidence type="ECO:0000313" key="4">
    <source>
        <dbReference type="EnsemblPlants" id="AET5Gv20435200.1"/>
    </source>
</evidence>
<dbReference type="PANTHER" id="PTHR48025:SF4">
    <property type="entry name" value="SMALL RIBOSOMAL SUBUNIT PROTEIN CS22"/>
    <property type="match status" value="1"/>
</dbReference>
<name>A0A453KJC2_AEGTS</name>
<feature type="domain" description="RRM" evidence="3">
    <location>
        <begin position="18"/>
        <end position="80"/>
    </location>
</feature>
<keyword evidence="5" id="KW-1185">Reference proteome</keyword>
<dbReference type="Proteomes" id="UP000015105">
    <property type="component" value="Chromosome 5D"/>
</dbReference>
<dbReference type="Gene3D" id="3.30.70.330">
    <property type="match status" value="1"/>
</dbReference>
<reference evidence="5" key="1">
    <citation type="journal article" date="2014" name="Science">
        <title>Ancient hybridizations among the ancestral genomes of bread wheat.</title>
        <authorList>
            <consortium name="International Wheat Genome Sequencing Consortium,"/>
            <person name="Marcussen T."/>
            <person name="Sandve S.R."/>
            <person name="Heier L."/>
            <person name="Spannagl M."/>
            <person name="Pfeifer M."/>
            <person name="Jakobsen K.S."/>
            <person name="Wulff B.B."/>
            <person name="Steuernagel B."/>
            <person name="Mayer K.F."/>
            <person name="Olsen O.A."/>
        </authorList>
    </citation>
    <scope>NUCLEOTIDE SEQUENCE [LARGE SCALE GENOMIC DNA]</scope>
    <source>
        <strain evidence="5">cv. AL8/78</strain>
    </source>
</reference>
<sequence>KVLASSAVMEAPEELATRKLYVGNIPRTVTNDELSAMFAAHGTVVRAEVMYDKYSGRSRRFGFVTMSTAEEVAAAIESLNDTVSFIPSFVWSCLCTQ</sequence>
<organism evidence="4 5">
    <name type="scientific">Aegilops tauschii subsp. strangulata</name>
    <name type="common">Goatgrass</name>
    <dbReference type="NCBI Taxonomy" id="200361"/>
    <lineage>
        <taxon>Eukaryota</taxon>
        <taxon>Viridiplantae</taxon>
        <taxon>Streptophyta</taxon>
        <taxon>Embryophyta</taxon>
        <taxon>Tracheophyta</taxon>
        <taxon>Spermatophyta</taxon>
        <taxon>Magnoliopsida</taxon>
        <taxon>Liliopsida</taxon>
        <taxon>Poales</taxon>
        <taxon>Poaceae</taxon>
        <taxon>BOP clade</taxon>
        <taxon>Pooideae</taxon>
        <taxon>Triticodae</taxon>
        <taxon>Triticeae</taxon>
        <taxon>Triticinae</taxon>
        <taxon>Aegilops</taxon>
    </lineage>
</organism>
<evidence type="ECO:0000313" key="5">
    <source>
        <dbReference type="Proteomes" id="UP000015105"/>
    </source>
</evidence>
<dbReference type="InterPro" id="IPR000504">
    <property type="entry name" value="RRM_dom"/>
</dbReference>
<dbReference type="GO" id="GO:0009535">
    <property type="term" value="C:chloroplast thylakoid membrane"/>
    <property type="evidence" value="ECO:0007669"/>
    <property type="project" value="TreeGrafter"/>
</dbReference>
<dbReference type="PANTHER" id="PTHR48025">
    <property type="entry name" value="OS02G0815200 PROTEIN"/>
    <property type="match status" value="1"/>
</dbReference>
<dbReference type="Gramene" id="AET5Gv20435200.1">
    <property type="protein sequence ID" value="AET5Gv20435200.1"/>
    <property type="gene ID" value="AET5Gv20435200"/>
</dbReference>
<dbReference type="GO" id="GO:1901259">
    <property type="term" value="P:chloroplast rRNA processing"/>
    <property type="evidence" value="ECO:0007669"/>
    <property type="project" value="TreeGrafter"/>
</dbReference>
<dbReference type="InterPro" id="IPR050502">
    <property type="entry name" value="Euk_RNA-bind_prot"/>
</dbReference>
<proteinExistence type="predicted"/>
<dbReference type="InterPro" id="IPR012677">
    <property type="entry name" value="Nucleotide-bd_a/b_plait_sf"/>
</dbReference>
<accession>A0A453KJC2</accession>
<dbReference type="AlphaFoldDB" id="A0A453KJC2"/>
<evidence type="ECO:0000259" key="3">
    <source>
        <dbReference type="PROSITE" id="PS50102"/>
    </source>
</evidence>
<evidence type="ECO:0000256" key="2">
    <source>
        <dbReference type="PROSITE-ProRule" id="PRU00176"/>
    </source>
</evidence>